<reference evidence="2" key="1">
    <citation type="submission" date="2015-07" db="EMBL/GenBank/DDBJ databases">
        <title>MeaNS - Measles Nucleotide Surveillance Program.</title>
        <authorList>
            <person name="Tran T."/>
            <person name="Druce J."/>
        </authorList>
    </citation>
    <scope>NUCLEOTIDE SEQUENCE</scope>
    <source>
        <strain evidence="2">UCB-OBI-ISO-001</strain>
        <tissue evidence="2">Gonad</tissue>
    </source>
</reference>
<evidence type="ECO:0000256" key="1">
    <source>
        <dbReference type="SAM" id="MobiDB-lite"/>
    </source>
</evidence>
<organism evidence="2">
    <name type="scientific">Octopus bimaculoides</name>
    <name type="common">California two-spotted octopus</name>
    <dbReference type="NCBI Taxonomy" id="37653"/>
    <lineage>
        <taxon>Eukaryota</taxon>
        <taxon>Metazoa</taxon>
        <taxon>Spiralia</taxon>
        <taxon>Lophotrochozoa</taxon>
        <taxon>Mollusca</taxon>
        <taxon>Cephalopoda</taxon>
        <taxon>Coleoidea</taxon>
        <taxon>Octopodiformes</taxon>
        <taxon>Octopoda</taxon>
        <taxon>Incirrata</taxon>
        <taxon>Octopodidae</taxon>
        <taxon>Octopus</taxon>
    </lineage>
</organism>
<dbReference type="AlphaFoldDB" id="A0A0L8HFU2"/>
<evidence type="ECO:0000313" key="2">
    <source>
        <dbReference type="EMBL" id="KOF88116.1"/>
    </source>
</evidence>
<feature type="region of interest" description="Disordered" evidence="1">
    <location>
        <begin position="52"/>
        <end position="143"/>
    </location>
</feature>
<feature type="compositionally biased region" description="Basic and acidic residues" evidence="1">
    <location>
        <begin position="71"/>
        <end position="87"/>
    </location>
</feature>
<proteinExistence type="predicted"/>
<dbReference type="EMBL" id="KQ418254">
    <property type="protein sequence ID" value="KOF88116.1"/>
    <property type="molecule type" value="Genomic_DNA"/>
</dbReference>
<feature type="compositionally biased region" description="Basic and acidic residues" evidence="1">
    <location>
        <begin position="98"/>
        <end position="110"/>
    </location>
</feature>
<sequence>MDGQTDRQGIGNSLSMGRFTTAITVTITTIISATDISITNRQKALWQIPISRQSSSALSEKPRHTQVLPPPEKEREVERKRRGENKGIRGRWKGGKGSVDKRGGGRERGRERGRRGRERKRDRERETDRQTETEIERERQRQS</sequence>
<protein>
    <submittedName>
        <fullName evidence="2">Uncharacterized protein</fullName>
    </submittedName>
</protein>
<accession>A0A0L8HFU2</accession>
<feature type="compositionally biased region" description="Basic and acidic residues" evidence="1">
    <location>
        <begin position="119"/>
        <end position="143"/>
    </location>
</feature>
<gene>
    <name evidence="2" type="ORF">OCBIM_22015462mg</name>
</gene>
<name>A0A0L8HFU2_OCTBM</name>